<comment type="caution">
    <text evidence="2">The sequence shown here is derived from an EMBL/GenBank/DDBJ whole genome shotgun (WGS) entry which is preliminary data.</text>
</comment>
<dbReference type="Proteomes" id="UP000597459">
    <property type="component" value="Unassembled WGS sequence"/>
</dbReference>
<feature type="domain" description="DNA circulation N-terminal" evidence="1">
    <location>
        <begin position="39"/>
        <end position="122"/>
    </location>
</feature>
<dbReference type="Pfam" id="PF07157">
    <property type="entry name" value="DNA_circ_N"/>
    <property type="match status" value="1"/>
</dbReference>
<accession>A0A967BBH6</accession>
<organism evidence="2 3">
    <name type="scientific">Acetobacter estunensis</name>
    <dbReference type="NCBI Taxonomy" id="104097"/>
    <lineage>
        <taxon>Bacteria</taxon>
        <taxon>Pseudomonadati</taxon>
        <taxon>Pseudomonadota</taxon>
        <taxon>Alphaproteobacteria</taxon>
        <taxon>Acetobacterales</taxon>
        <taxon>Acetobacteraceae</taxon>
        <taxon>Acetobacter</taxon>
    </lineage>
</organism>
<evidence type="ECO:0000259" key="1">
    <source>
        <dbReference type="Pfam" id="PF07157"/>
    </source>
</evidence>
<gene>
    <name evidence="2" type="ORF">GOB87_04960</name>
</gene>
<protein>
    <recommendedName>
        <fullName evidence="1">DNA circulation N-terminal domain-containing protein</fullName>
    </recommendedName>
</protein>
<evidence type="ECO:0000313" key="3">
    <source>
        <dbReference type="Proteomes" id="UP000597459"/>
    </source>
</evidence>
<name>A0A967BBH6_9PROT</name>
<dbReference type="EMBL" id="WOTH01000006">
    <property type="protein sequence ID" value="NHO53312.1"/>
    <property type="molecule type" value="Genomic_DNA"/>
</dbReference>
<evidence type="ECO:0000313" key="2">
    <source>
        <dbReference type="EMBL" id="NHO53312.1"/>
    </source>
</evidence>
<dbReference type="AlphaFoldDB" id="A0A967BBH6"/>
<reference evidence="2" key="1">
    <citation type="submission" date="2019-11" db="EMBL/GenBank/DDBJ databases">
        <title>Description of new Acetobacter species.</title>
        <authorList>
            <person name="Cleenwerck I."/>
            <person name="Sombolestani A.S."/>
        </authorList>
    </citation>
    <scope>NUCLEOTIDE SEQUENCE</scope>
    <source>
        <strain evidence="2">LMG 1626</strain>
    </source>
</reference>
<keyword evidence="3" id="KW-1185">Reference proteome</keyword>
<sequence length="469" mass="47147">MSGALGSIGSIAQGEGLAALGSAGGVGGLLAGPFGSILATASWRGVSFFMPSSQDQAGRRLIQLWFPGSDRWRAQDFGKLDGPIHVRGLIIGDDYVIRATRMRTALMQAGAAMLVHPWWGSLRCRLLQPGTIEFSDSEIGVARFEATFVREPVPTTSGGLFSTIANTVENVLTSADSLMDQATLVMRSILSPVSVGLALASAVNGVVSNVSGVWDGVCGGSSARVQAATAAALAALAGGVSEPTQNTDTTWADTITTVFSGVPVALADAATVSDTSAVAPATEVAGDTDAGIAPADAVALLLSAATQIGTSSSASALTSVQPGAVAGTALVARIVTVAQALAAQTGQTYASQTDAVASRDTMLAALDALETSIEATAALVTFPVLDLSLAVMDARMAVTADINARIGRLPALVSVSVGGTVNAWALAYAVAGDTGSAVASTWDDLIARNGILHPDLVGPGTIAVLEPSS</sequence>
<dbReference type="InterPro" id="IPR009826">
    <property type="entry name" value="DNA_circ_N"/>
</dbReference>
<proteinExistence type="predicted"/>
<dbReference type="RefSeq" id="WP_166313448.1">
    <property type="nucleotide sequence ID" value="NZ_WOTH01000006.1"/>
</dbReference>